<dbReference type="RefSeq" id="WP_193191940.1">
    <property type="nucleotide sequence ID" value="NZ_JACZFR010000025.1"/>
</dbReference>
<dbReference type="Proteomes" id="UP001596425">
    <property type="component" value="Unassembled WGS sequence"/>
</dbReference>
<dbReference type="Gene3D" id="3.90.226.10">
    <property type="entry name" value="2-enoyl-CoA Hydratase, Chain A, domain 1"/>
    <property type="match status" value="1"/>
</dbReference>
<keyword evidence="3" id="KW-0378">Hydrolase</keyword>
<dbReference type="SMART" id="SM00245">
    <property type="entry name" value="TSPc"/>
    <property type="match status" value="1"/>
</dbReference>
<gene>
    <name evidence="3" type="ORF">ACFQBM_05510</name>
</gene>
<dbReference type="InterPro" id="IPR005151">
    <property type="entry name" value="Tail-specific_protease"/>
</dbReference>
<dbReference type="PANTHER" id="PTHR11261">
    <property type="entry name" value="INTERPHOTORECEPTOR RETINOID-BINDING PROTEIN"/>
    <property type="match status" value="1"/>
</dbReference>
<dbReference type="Gene3D" id="3.30.750.44">
    <property type="match status" value="1"/>
</dbReference>
<dbReference type="CDD" id="cd07563">
    <property type="entry name" value="Peptidase_S41_IRBP"/>
    <property type="match status" value="1"/>
</dbReference>
<keyword evidence="1" id="KW-0732">Signal</keyword>
<keyword evidence="4" id="KW-1185">Reference proteome</keyword>
<dbReference type="Pfam" id="PF03572">
    <property type="entry name" value="Peptidase_S41"/>
    <property type="match status" value="1"/>
</dbReference>
<sequence>MLRNCCLAILIALFIASSQALAISLEPREQTEIIHTSADLIEARYVDAEKAREIAAALRRSSDRWRETREGDTFAKEVTELLREVSGDGHLGLSYSAEPIPEQQGEKVFSAEQMQRWYGPQINHGIEKIERLAGNIMLLDLRVFPPPSMAGDVFAAAMTLVAQGDALIIDLRHNGGGAETMQLLTGYLLEKHSPLSGSYNRPTDTHSHVSSPAWVPGRHFGSSKPLYILTSHRTFSAAEALAYDLQALERAVIVGETTGGGAHPFEYRRVHPHFAVDLPEGRSINPITDSNWQDVGVKPDVSVSAEQALEKALELARAELGKSH</sequence>
<dbReference type="EMBL" id="JBHSVR010000001">
    <property type="protein sequence ID" value="MFC6632725.1"/>
    <property type="molecule type" value="Genomic_DNA"/>
</dbReference>
<proteinExistence type="predicted"/>
<protein>
    <submittedName>
        <fullName evidence="3">S41 family peptidase</fullName>
        <ecNumber evidence="3">3.4.-.-</ecNumber>
    </submittedName>
</protein>
<comment type="caution">
    <text evidence="3">The sequence shown here is derived from an EMBL/GenBank/DDBJ whole genome shotgun (WGS) entry which is preliminary data.</text>
</comment>
<dbReference type="EC" id="3.4.-.-" evidence="3"/>
<accession>A0ABW1YMR1</accession>
<dbReference type="SUPFAM" id="SSF52096">
    <property type="entry name" value="ClpP/crotonase"/>
    <property type="match status" value="1"/>
</dbReference>
<dbReference type="GO" id="GO:0016787">
    <property type="term" value="F:hydrolase activity"/>
    <property type="evidence" value="ECO:0007669"/>
    <property type="project" value="UniProtKB-KW"/>
</dbReference>
<evidence type="ECO:0000256" key="1">
    <source>
        <dbReference type="SAM" id="SignalP"/>
    </source>
</evidence>
<organism evidence="3 4">
    <name type="scientific">Microbulbifer taiwanensis</name>
    <dbReference type="NCBI Taxonomy" id="986746"/>
    <lineage>
        <taxon>Bacteria</taxon>
        <taxon>Pseudomonadati</taxon>
        <taxon>Pseudomonadota</taxon>
        <taxon>Gammaproteobacteria</taxon>
        <taxon>Cellvibrionales</taxon>
        <taxon>Microbulbiferaceae</taxon>
        <taxon>Microbulbifer</taxon>
    </lineage>
</organism>
<dbReference type="InterPro" id="IPR029045">
    <property type="entry name" value="ClpP/crotonase-like_dom_sf"/>
</dbReference>
<evidence type="ECO:0000313" key="4">
    <source>
        <dbReference type="Proteomes" id="UP001596425"/>
    </source>
</evidence>
<name>A0ABW1YMR1_9GAMM</name>
<dbReference type="PANTHER" id="PTHR11261:SF3">
    <property type="entry name" value="RETINOL-BINDING PROTEIN 3"/>
    <property type="match status" value="1"/>
</dbReference>
<feature type="chain" id="PRO_5047107934" evidence="1">
    <location>
        <begin position="23"/>
        <end position="324"/>
    </location>
</feature>
<feature type="domain" description="Tail specific protease" evidence="2">
    <location>
        <begin position="105"/>
        <end position="304"/>
    </location>
</feature>
<reference evidence="4" key="1">
    <citation type="journal article" date="2019" name="Int. J. Syst. Evol. Microbiol.">
        <title>The Global Catalogue of Microorganisms (GCM) 10K type strain sequencing project: providing services to taxonomists for standard genome sequencing and annotation.</title>
        <authorList>
            <consortium name="The Broad Institute Genomics Platform"/>
            <consortium name="The Broad Institute Genome Sequencing Center for Infectious Disease"/>
            <person name="Wu L."/>
            <person name="Ma J."/>
        </authorList>
    </citation>
    <scope>NUCLEOTIDE SEQUENCE [LARGE SCALE GENOMIC DNA]</scope>
    <source>
        <strain evidence="4">CGMCC 1.13718</strain>
    </source>
</reference>
<evidence type="ECO:0000259" key="2">
    <source>
        <dbReference type="SMART" id="SM00245"/>
    </source>
</evidence>
<evidence type="ECO:0000313" key="3">
    <source>
        <dbReference type="EMBL" id="MFC6632725.1"/>
    </source>
</evidence>
<feature type="signal peptide" evidence="1">
    <location>
        <begin position="1"/>
        <end position="22"/>
    </location>
</feature>
<dbReference type="Pfam" id="PF11918">
    <property type="entry name" value="Peptidase_S41_N"/>
    <property type="match status" value="1"/>
</dbReference>